<accession>A0A9W8RJ19</accession>
<gene>
    <name evidence="5" type="ORF">NW762_014387</name>
</gene>
<dbReference type="SUPFAM" id="SSF51905">
    <property type="entry name" value="FAD/NAD(P)-binding domain"/>
    <property type="match status" value="1"/>
</dbReference>
<organism evidence="5 6">
    <name type="scientific">Fusarium torreyae</name>
    <dbReference type="NCBI Taxonomy" id="1237075"/>
    <lineage>
        <taxon>Eukaryota</taxon>
        <taxon>Fungi</taxon>
        <taxon>Dikarya</taxon>
        <taxon>Ascomycota</taxon>
        <taxon>Pezizomycotina</taxon>
        <taxon>Sordariomycetes</taxon>
        <taxon>Hypocreomycetidae</taxon>
        <taxon>Hypocreales</taxon>
        <taxon>Nectriaceae</taxon>
        <taxon>Fusarium</taxon>
    </lineage>
</organism>
<dbReference type="InterPro" id="IPR036188">
    <property type="entry name" value="FAD/NAD-bd_sf"/>
</dbReference>
<sequence length="423" mass="45629">MSGLKVLVSGASIAGPATAYWLAKAGARVTVIERFPSLRIGGQAVDIRTAGVSVMRKTPGMEAQVRAKSTNEEGVSFVSEDGKPYGIIRPTGNPDQQSLVSEYEILRGDLSEILVNLTKDNQNVNYIFDEQITSMRQSEKPDGPITVEFANGTKTSDYDLVVACDGATSRTRALGFGGTVRDHIVPTNYWQAYFSIPQDILKGSKIGCGYSAVGGRSISIGSDPSGCSRVLLMCMNPQDKPERGLAFREASAQGNDALKKYIAQHYEGVGWKSELATKEMMNSEDFYASEIVQVKTQTLSKGRFVLVGDAGYAAGLTGGGTSLALAGAYILAGELGKHKGDIAAGLQAYEQRMRPIIGKIQGIPPLVPSIIAPQTAWGIWLRNNIFAFVAWTGLIEFVQKYIAAGFASTKDFPLPEYEWKNQD</sequence>
<comment type="caution">
    <text evidence="5">The sequence shown here is derived from an EMBL/GenBank/DDBJ whole genome shotgun (WGS) entry which is preliminary data.</text>
</comment>
<keyword evidence="2" id="KW-0274">FAD</keyword>
<protein>
    <recommendedName>
        <fullName evidence="4">FAD-binding domain-containing protein</fullName>
    </recommendedName>
</protein>
<evidence type="ECO:0000313" key="5">
    <source>
        <dbReference type="EMBL" id="KAJ4244808.1"/>
    </source>
</evidence>
<evidence type="ECO:0000259" key="4">
    <source>
        <dbReference type="Pfam" id="PF01494"/>
    </source>
</evidence>
<dbReference type="PANTHER" id="PTHR46865:SF2">
    <property type="entry name" value="MONOOXYGENASE"/>
    <property type="match status" value="1"/>
</dbReference>
<keyword evidence="6" id="KW-1185">Reference proteome</keyword>
<dbReference type="Gene3D" id="3.50.50.60">
    <property type="entry name" value="FAD/NAD(P)-binding domain"/>
    <property type="match status" value="1"/>
</dbReference>
<dbReference type="OrthoDB" id="655030at2759"/>
<name>A0A9W8RJ19_9HYPO</name>
<dbReference type="Proteomes" id="UP001152049">
    <property type="component" value="Unassembled WGS sequence"/>
</dbReference>
<dbReference type="PRINTS" id="PR00420">
    <property type="entry name" value="RNGMNOXGNASE"/>
</dbReference>
<dbReference type="GO" id="GO:0016491">
    <property type="term" value="F:oxidoreductase activity"/>
    <property type="evidence" value="ECO:0007669"/>
    <property type="project" value="UniProtKB-KW"/>
</dbReference>
<proteinExistence type="predicted"/>
<evidence type="ECO:0000313" key="6">
    <source>
        <dbReference type="Proteomes" id="UP001152049"/>
    </source>
</evidence>
<feature type="domain" description="FAD-binding" evidence="4">
    <location>
        <begin position="5"/>
        <end position="357"/>
    </location>
</feature>
<dbReference type="AlphaFoldDB" id="A0A9W8RJ19"/>
<dbReference type="InterPro" id="IPR051704">
    <property type="entry name" value="FAD_aromatic-hydroxylase"/>
</dbReference>
<reference evidence="5" key="1">
    <citation type="submission" date="2022-09" db="EMBL/GenBank/DDBJ databases">
        <title>Fusarium specimens isolated from Avocado Roots.</title>
        <authorList>
            <person name="Stajich J."/>
            <person name="Roper C."/>
            <person name="Heimlech-Rivalta G."/>
        </authorList>
    </citation>
    <scope>NUCLEOTIDE SEQUENCE</scope>
    <source>
        <strain evidence="5">CF00136</strain>
    </source>
</reference>
<dbReference type="Pfam" id="PF01494">
    <property type="entry name" value="FAD_binding_3"/>
    <property type="match status" value="1"/>
</dbReference>
<dbReference type="Gene3D" id="3.30.9.10">
    <property type="entry name" value="D-Amino Acid Oxidase, subunit A, domain 2"/>
    <property type="match status" value="1"/>
</dbReference>
<evidence type="ECO:0000256" key="2">
    <source>
        <dbReference type="ARBA" id="ARBA00022827"/>
    </source>
</evidence>
<dbReference type="InterPro" id="IPR002938">
    <property type="entry name" value="FAD-bd"/>
</dbReference>
<dbReference type="EMBL" id="JAOQAZ010000049">
    <property type="protein sequence ID" value="KAJ4244808.1"/>
    <property type="molecule type" value="Genomic_DNA"/>
</dbReference>
<evidence type="ECO:0000256" key="3">
    <source>
        <dbReference type="ARBA" id="ARBA00023002"/>
    </source>
</evidence>
<keyword evidence="3" id="KW-0560">Oxidoreductase</keyword>
<dbReference type="GO" id="GO:0071949">
    <property type="term" value="F:FAD binding"/>
    <property type="evidence" value="ECO:0007669"/>
    <property type="project" value="InterPro"/>
</dbReference>
<dbReference type="PANTHER" id="PTHR46865">
    <property type="entry name" value="OXIDOREDUCTASE-RELATED"/>
    <property type="match status" value="1"/>
</dbReference>
<evidence type="ECO:0000256" key="1">
    <source>
        <dbReference type="ARBA" id="ARBA00022630"/>
    </source>
</evidence>
<keyword evidence="1" id="KW-0285">Flavoprotein</keyword>